<keyword evidence="2 4" id="KW-0012">Acyltransferase</keyword>
<dbReference type="Pfam" id="PF00583">
    <property type="entry name" value="Acetyltransf_1"/>
    <property type="match status" value="1"/>
</dbReference>
<name>A0ABV6QVY2_9ACTN</name>
<dbReference type="InterPro" id="IPR000182">
    <property type="entry name" value="GNAT_dom"/>
</dbReference>
<dbReference type="PROSITE" id="PS51186">
    <property type="entry name" value="GNAT"/>
    <property type="match status" value="1"/>
</dbReference>
<keyword evidence="1 4" id="KW-0808">Transferase</keyword>
<comment type="caution">
    <text evidence="4">The sequence shown here is derived from an EMBL/GenBank/DDBJ whole genome shotgun (WGS) entry which is preliminary data.</text>
</comment>
<evidence type="ECO:0000256" key="2">
    <source>
        <dbReference type="ARBA" id="ARBA00023315"/>
    </source>
</evidence>
<reference evidence="4 5" key="1">
    <citation type="submission" date="2024-09" db="EMBL/GenBank/DDBJ databases">
        <authorList>
            <person name="Sun Q."/>
            <person name="Mori K."/>
        </authorList>
    </citation>
    <scope>NUCLEOTIDE SEQUENCE [LARGE SCALE GENOMIC DNA]</scope>
    <source>
        <strain evidence="4 5">CGMCC 1.15906</strain>
    </source>
</reference>
<dbReference type="RefSeq" id="WP_380055722.1">
    <property type="nucleotide sequence ID" value="NZ_JBHLTC010000040.1"/>
</dbReference>
<proteinExistence type="predicted"/>
<dbReference type="EMBL" id="JBHLTC010000040">
    <property type="protein sequence ID" value="MFC0628796.1"/>
    <property type="molecule type" value="Genomic_DNA"/>
</dbReference>
<organism evidence="4 5">
    <name type="scientific">Kribbella deserti</name>
    <dbReference type="NCBI Taxonomy" id="1926257"/>
    <lineage>
        <taxon>Bacteria</taxon>
        <taxon>Bacillati</taxon>
        <taxon>Actinomycetota</taxon>
        <taxon>Actinomycetes</taxon>
        <taxon>Propionibacteriales</taxon>
        <taxon>Kribbellaceae</taxon>
        <taxon>Kribbella</taxon>
    </lineage>
</organism>
<evidence type="ECO:0000313" key="4">
    <source>
        <dbReference type="EMBL" id="MFC0628796.1"/>
    </source>
</evidence>
<evidence type="ECO:0000313" key="5">
    <source>
        <dbReference type="Proteomes" id="UP001589890"/>
    </source>
</evidence>
<accession>A0ABV6QVY2</accession>
<dbReference type="InterPro" id="IPR016181">
    <property type="entry name" value="Acyl_CoA_acyltransferase"/>
</dbReference>
<dbReference type="Proteomes" id="UP001589890">
    <property type="component" value="Unassembled WGS sequence"/>
</dbReference>
<evidence type="ECO:0000259" key="3">
    <source>
        <dbReference type="PROSITE" id="PS51186"/>
    </source>
</evidence>
<dbReference type="SUPFAM" id="SSF55729">
    <property type="entry name" value="Acyl-CoA N-acyltransferases (Nat)"/>
    <property type="match status" value="1"/>
</dbReference>
<dbReference type="EC" id="2.3.-.-" evidence="4"/>
<evidence type="ECO:0000256" key="1">
    <source>
        <dbReference type="ARBA" id="ARBA00022679"/>
    </source>
</evidence>
<keyword evidence="5" id="KW-1185">Reference proteome</keyword>
<dbReference type="PANTHER" id="PTHR43877">
    <property type="entry name" value="AMINOALKYLPHOSPHONATE N-ACETYLTRANSFERASE-RELATED-RELATED"/>
    <property type="match status" value="1"/>
</dbReference>
<dbReference type="InterPro" id="IPR050832">
    <property type="entry name" value="Bact_Acetyltransf"/>
</dbReference>
<dbReference type="Gene3D" id="3.40.630.30">
    <property type="match status" value="1"/>
</dbReference>
<protein>
    <submittedName>
        <fullName evidence="4">GNAT family N-acetyltransferase</fullName>
        <ecNumber evidence="4">2.3.-.-</ecNumber>
    </submittedName>
</protein>
<sequence length="149" mass="15823">MVIRAARPDEAGVLSDLAVRSKGHWGYDEEFLAACRDELAIRPEQCDGVHLMVAASPELQGFYLLEPAEGGTGELSALFVDPAAIGQGVGSALLAHAVITARDLGLHELTIDSDPFAEPFYLRHGARRTGSIPSGSIPGRVLPQLLLPL</sequence>
<dbReference type="CDD" id="cd04301">
    <property type="entry name" value="NAT_SF"/>
    <property type="match status" value="1"/>
</dbReference>
<feature type="domain" description="N-acetyltransferase" evidence="3">
    <location>
        <begin position="1"/>
        <end position="148"/>
    </location>
</feature>
<dbReference type="GO" id="GO:0016746">
    <property type="term" value="F:acyltransferase activity"/>
    <property type="evidence" value="ECO:0007669"/>
    <property type="project" value="UniProtKB-KW"/>
</dbReference>
<gene>
    <name evidence="4" type="ORF">ACFFGN_32320</name>
</gene>